<dbReference type="GO" id="GO:0046983">
    <property type="term" value="F:protein dimerization activity"/>
    <property type="evidence" value="ECO:0007669"/>
    <property type="project" value="InterPro"/>
</dbReference>
<proteinExistence type="predicted"/>
<dbReference type="CDD" id="cd16917">
    <property type="entry name" value="HATPase_UhpB-NarQ-NarX-like"/>
    <property type="match status" value="1"/>
</dbReference>
<keyword evidence="12 13" id="KW-0472">Membrane</keyword>
<dbReference type="Pfam" id="PF02518">
    <property type="entry name" value="HATPase_c"/>
    <property type="match status" value="1"/>
</dbReference>
<evidence type="ECO:0000256" key="2">
    <source>
        <dbReference type="ARBA" id="ARBA00004651"/>
    </source>
</evidence>
<dbReference type="GO" id="GO:0000155">
    <property type="term" value="F:phosphorelay sensor kinase activity"/>
    <property type="evidence" value="ECO:0007669"/>
    <property type="project" value="UniProtKB-UniRule"/>
</dbReference>
<evidence type="ECO:0000313" key="17">
    <source>
        <dbReference type="EMBL" id="XCJ16908.1"/>
    </source>
</evidence>
<feature type="coiled-coil region" evidence="14">
    <location>
        <begin position="116"/>
        <end position="148"/>
    </location>
</feature>
<dbReference type="GO" id="GO:0005886">
    <property type="term" value="C:plasma membrane"/>
    <property type="evidence" value="ECO:0007669"/>
    <property type="project" value="UniProtKB-SubCell"/>
</dbReference>
<evidence type="ECO:0000259" key="16">
    <source>
        <dbReference type="PROSITE" id="PS50109"/>
    </source>
</evidence>
<evidence type="ECO:0000256" key="13">
    <source>
        <dbReference type="PIRNR" id="PIRNR037431"/>
    </source>
</evidence>
<sequence>MTAMKRQILTGVFFAFGFLILFSVLYLFAFPIDDWSLLWRRQIWNLPFVFIVPVLALSAGTVAGVLSGFFWRNALMSVSDAVDGLTEGLATDVSGAPHLEELENIQGRLSRLAGQMALQAQQVQKMSNEKAEAEEAAIEKIVSEERNRLARELHDSVSQQLFAASMLMSTINELRPSVDDPESKQLRLVEATIHQAQLEMRALFLHLRPIQLHGKALKDGMEGLLGELRQKVPMKISWHIEPVTLEKGIEDQLFRILQESVSNTLRHARAKSLDVLLIRREKWIIMRVTDDGTGFRPKETKPGSYGLQNMKERASQIGGQLKLVSVPGKGTSLEVKVPVLKEDEGND</sequence>
<dbReference type="RefSeq" id="WP_353948263.1">
    <property type="nucleotide sequence ID" value="NZ_CP159510.1"/>
</dbReference>
<dbReference type="InterPro" id="IPR050482">
    <property type="entry name" value="Sensor_HK_TwoCompSys"/>
</dbReference>
<dbReference type="PANTHER" id="PTHR24421">
    <property type="entry name" value="NITRATE/NITRITE SENSOR PROTEIN NARX-RELATED"/>
    <property type="match status" value="1"/>
</dbReference>
<keyword evidence="14" id="KW-0175">Coiled coil</keyword>
<dbReference type="EC" id="2.7.13.3" evidence="13"/>
<dbReference type="InterPro" id="IPR017202">
    <property type="entry name" value="LiaS/VraS"/>
</dbReference>
<organism evidence="17">
    <name type="scientific">Sporolactobacillus sp. Y61</name>
    <dbReference type="NCBI Taxonomy" id="3160863"/>
    <lineage>
        <taxon>Bacteria</taxon>
        <taxon>Bacillati</taxon>
        <taxon>Bacillota</taxon>
        <taxon>Bacilli</taxon>
        <taxon>Bacillales</taxon>
        <taxon>Sporolactobacillaceae</taxon>
        <taxon>Sporolactobacillus</taxon>
    </lineage>
</organism>
<dbReference type="PROSITE" id="PS50109">
    <property type="entry name" value="HIS_KIN"/>
    <property type="match status" value="1"/>
</dbReference>
<keyword evidence="8 13" id="KW-0418">Kinase</keyword>
<dbReference type="Pfam" id="PF07730">
    <property type="entry name" value="HisKA_3"/>
    <property type="match status" value="1"/>
</dbReference>
<evidence type="ECO:0000256" key="9">
    <source>
        <dbReference type="ARBA" id="ARBA00022840"/>
    </source>
</evidence>
<dbReference type="PANTHER" id="PTHR24421:SF37">
    <property type="entry name" value="SENSOR HISTIDINE KINASE NARS"/>
    <property type="match status" value="1"/>
</dbReference>
<evidence type="ECO:0000256" key="15">
    <source>
        <dbReference type="SAM" id="Phobius"/>
    </source>
</evidence>
<evidence type="ECO:0000256" key="11">
    <source>
        <dbReference type="ARBA" id="ARBA00023012"/>
    </source>
</evidence>
<dbReference type="InterPro" id="IPR011712">
    <property type="entry name" value="Sig_transdc_His_kin_sub3_dim/P"/>
</dbReference>
<evidence type="ECO:0000256" key="1">
    <source>
        <dbReference type="ARBA" id="ARBA00000085"/>
    </source>
</evidence>
<evidence type="ECO:0000256" key="5">
    <source>
        <dbReference type="ARBA" id="ARBA00022679"/>
    </source>
</evidence>
<evidence type="ECO:0000256" key="6">
    <source>
        <dbReference type="ARBA" id="ARBA00022692"/>
    </source>
</evidence>
<keyword evidence="5 13" id="KW-0808">Transferase</keyword>
<reference evidence="17" key="1">
    <citation type="submission" date="2024-06" db="EMBL/GenBank/DDBJ databases">
        <authorList>
            <person name="Fan A."/>
            <person name="Zhang F.Y."/>
            <person name="Zhang L."/>
        </authorList>
    </citation>
    <scope>NUCLEOTIDE SEQUENCE</scope>
    <source>
        <strain evidence="17">Y61</strain>
    </source>
</reference>
<keyword evidence="7 13" id="KW-0547">Nucleotide-binding</keyword>
<accession>A0AAU8IFU7</accession>
<keyword evidence="10 15" id="KW-1133">Transmembrane helix</keyword>
<dbReference type="SUPFAM" id="SSF55874">
    <property type="entry name" value="ATPase domain of HSP90 chaperone/DNA topoisomerase II/histidine kinase"/>
    <property type="match status" value="1"/>
</dbReference>
<keyword evidence="4" id="KW-0597">Phosphoprotein</keyword>
<comment type="subcellular location">
    <subcellularLocation>
        <location evidence="2 13">Cell membrane</location>
        <topology evidence="2 13">Multi-pass membrane protein</topology>
    </subcellularLocation>
</comment>
<evidence type="ECO:0000256" key="14">
    <source>
        <dbReference type="SAM" id="Coils"/>
    </source>
</evidence>
<evidence type="ECO:0000256" key="4">
    <source>
        <dbReference type="ARBA" id="ARBA00022553"/>
    </source>
</evidence>
<comment type="catalytic activity">
    <reaction evidence="1 13">
        <text>ATP + protein L-histidine = ADP + protein N-phospho-L-histidine.</text>
        <dbReference type="EC" id="2.7.13.3"/>
    </reaction>
</comment>
<dbReference type="InterPro" id="IPR003594">
    <property type="entry name" value="HATPase_dom"/>
</dbReference>
<dbReference type="InterPro" id="IPR005467">
    <property type="entry name" value="His_kinase_dom"/>
</dbReference>
<dbReference type="EMBL" id="CP159510">
    <property type="protein sequence ID" value="XCJ16908.1"/>
    <property type="molecule type" value="Genomic_DNA"/>
</dbReference>
<dbReference type="GO" id="GO:0005524">
    <property type="term" value="F:ATP binding"/>
    <property type="evidence" value="ECO:0007669"/>
    <property type="project" value="UniProtKB-UniRule"/>
</dbReference>
<keyword evidence="9 13" id="KW-0067">ATP-binding</keyword>
<feature type="transmembrane region" description="Helical" evidence="15">
    <location>
        <begin position="44"/>
        <end position="71"/>
    </location>
</feature>
<protein>
    <recommendedName>
        <fullName evidence="13">Sensor histidine kinase</fullName>
        <ecNumber evidence="13">2.7.13.3</ecNumber>
    </recommendedName>
</protein>
<gene>
    <name evidence="17" type="ORF">ABNN70_15080</name>
</gene>
<dbReference type="AlphaFoldDB" id="A0AAU8IFU7"/>
<evidence type="ECO:0000256" key="7">
    <source>
        <dbReference type="ARBA" id="ARBA00022741"/>
    </source>
</evidence>
<evidence type="ECO:0000256" key="12">
    <source>
        <dbReference type="ARBA" id="ARBA00023136"/>
    </source>
</evidence>
<dbReference type="InterPro" id="IPR036890">
    <property type="entry name" value="HATPase_C_sf"/>
</dbReference>
<dbReference type="Gene3D" id="1.20.5.1930">
    <property type="match status" value="1"/>
</dbReference>
<evidence type="ECO:0000256" key="8">
    <source>
        <dbReference type="ARBA" id="ARBA00022777"/>
    </source>
</evidence>
<evidence type="ECO:0000256" key="3">
    <source>
        <dbReference type="ARBA" id="ARBA00022475"/>
    </source>
</evidence>
<feature type="transmembrane region" description="Helical" evidence="15">
    <location>
        <begin position="12"/>
        <end position="32"/>
    </location>
</feature>
<keyword evidence="6 15" id="KW-0812">Transmembrane</keyword>
<feature type="domain" description="Histidine kinase" evidence="16">
    <location>
        <begin position="148"/>
        <end position="341"/>
    </location>
</feature>
<keyword evidence="3 13" id="KW-1003">Cell membrane</keyword>
<dbReference type="PIRSF" id="PIRSF037431">
    <property type="entry name" value="STHK_LiaS"/>
    <property type="match status" value="1"/>
</dbReference>
<dbReference type="SMART" id="SM00387">
    <property type="entry name" value="HATPase_c"/>
    <property type="match status" value="1"/>
</dbReference>
<name>A0AAU8IFU7_9BACL</name>
<keyword evidence="11 13" id="KW-0902">Two-component regulatory system</keyword>
<evidence type="ECO:0000256" key="10">
    <source>
        <dbReference type="ARBA" id="ARBA00022989"/>
    </source>
</evidence>
<dbReference type="Gene3D" id="3.30.565.10">
    <property type="entry name" value="Histidine kinase-like ATPase, C-terminal domain"/>
    <property type="match status" value="1"/>
</dbReference>